<sequence length="220" mass="24419">MDVTMICAGVGWVPAMVAVSLIGASLMAYIWAALTGAVTVYAPYIRSYTVVTEDGREFMRNRVDLKKQKEVVSTMPKQSNSASLRRSMESHPVRQEATGAQRALTGADTPSMNGRSHAAARELCAPPWHLESPTASLPVVGEREYADRLRVTPPIDQRECLVQQSLVSRPRNKQKSNQMCESQERHRLLRSIVIHLRARLQWMVQNPAGGRQGSEDLPAV</sequence>
<gene>
    <name evidence="1" type="ORF">HPB50_006124</name>
</gene>
<comment type="caution">
    <text evidence="1">The sequence shown here is derived from an EMBL/GenBank/DDBJ whole genome shotgun (WGS) entry which is preliminary data.</text>
</comment>
<evidence type="ECO:0000313" key="2">
    <source>
        <dbReference type="Proteomes" id="UP000821845"/>
    </source>
</evidence>
<evidence type="ECO:0000313" key="1">
    <source>
        <dbReference type="EMBL" id="KAH6935466.1"/>
    </source>
</evidence>
<reference evidence="1" key="1">
    <citation type="submission" date="2020-05" db="EMBL/GenBank/DDBJ databases">
        <title>Large-scale comparative analyses of tick genomes elucidate their genetic diversity and vector capacities.</title>
        <authorList>
            <person name="Jia N."/>
            <person name="Wang J."/>
            <person name="Shi W."/>
            <person name="Du L."/>
            <person name="Sun Y."/>
            <person name="Zhan W."/>
            <person name="Jiang J."/>
            <person name="Wang Q."/>
            <person name="Zhang B."/>
            <person name="Ji P."/>
            <person name="Sakyi L.B."/>
            <person name="Cui X."/>
            <person name="Yuan T."/>
            <person name="Jiang B."/>
            <person name="Yang W."/>
            <person name="Lam T.T.-Y."/>
            <person name="Chang Q."/>
            <person name="Ding S."/>
            <person name="Wang X."/>
            <person name="Zhu J."/>
            <person name="Ruan X."/>
            <person name="Zhao L."/>
            <person name="Wei J."/>
            <person name="Que T."/>
            <person name="Du C."/>
            <person name="Cheng J."/>
            <person name="Dai P."/>
            <person name="Han X."/>
            <person name="Huang E."/>
            <person name="Gao Y."/>
            <person name="Liu J."/>
            <person name="Shao H."/>
            <person name="Ye R."/>
            <person name="Li L."/>
            <person name="Wei W."/>
            <person name="Wang X."/>
            <person name="Wang C."/>
            <person name="Yang T."/>
            <person name="Huo Q."/>
            <person name="Li W."/>
            <person name="Guo W."/>
            <person name="Chen H."/>
            <person name="Zhou L."/>
            <person name="Ni X."/>
            <person name="Tian J."/>
            <person name="Zhou Y."/>
            <person name="Sheng Y."/>
            <person name="Liu T."/>
            <person name="Pan Y."/>
            <person name="Xia L."/>
            <person name="Li J."/>
            <person name="Zhao F."/>
            <person name="Cao W."/>
        </authorList>
    </citation>
    <scope>NUCLEOTIDE SEQUENCE</scope>
    <source>
        <strain evidence="1">Hyas-2018</strain>
    </source>
</reference>
<keyword evidence="2" id="KW-1185">Reference proteome</keyword>
<dbReference type="Proteomes" id="UP000821845">
    <property type="component" value="Chromosome 3"/>
</dbReference>
<organism evidence="1 2">
    <name type="scientific">Hyalomma asiaticum</name>
    <name type="common">Tick</name>
    <dbReference type="NCBI Taxonomy" id="266040"/>
    <lineage>
        <taxon>Eukaryota</taxon>
        <taxon>Metazoa</taxon>
        <taxon>Ecdysozoa</taxon>
        <taxon>Arthropoda</taxon>
        <taxon>Chelicerata</taxon>
        <taxon>Arachnida</taxon>
        <taxon>Acari</taxon>
        <taxon>Parasitiformes</taxon>
        <taxon>Ixodida</taxon>
        <taxon>Ixodoidea</taxon>
        <taxon>Ixodidae</taxon>
        <taxon>Hyalomminae</taxon>
        <taxon>Hyalomma</taxon>
    </lineage>
</organism>
<accession>A0ACB7SND0</accession>
<name>A0ACB7SND0_HYAAI</name>
<proteinExistence type="predicted"/>
<dbReference type="EMBL" id="CM023483">
    <property type="protein sequence ID" value="KAH6935466.1"/>
    <property type="molecule type" value="Genomic_DNA"/>
</dbReference>
<protein>
    <submittedName>
        <fullName evidence="1">Uncharacterized protein</fullName>
    </submittedName>
</protein>